<dbReference type="AlphaFoldDB" id="A0A9N9GGZ5"/>
<evidence type="ECO:0000313" key="1">
    <source>
        <dbReference type="EMBL" id="CAG8607319.1"/>
    </source>
</evidence>
<protein>
    <submittedName>
        <fullName evidence="1">4269_t:CDS:1</fullName>
    </submittedName>
</protein>
<feature type="non-terminal residue" evidence="1">
    <location>
        <position position="79"/>
    </location>
</feature>
<evidence type="ECO:0000313" key="2">
    <source>
        <dbReference type="Proteomes" id="UP000789570"/>
    </source>
</evidence>
<dbReference type="EMBL" id="CAJVPQ010002750">
    <property type="protein sequence ID" value="CAG8607319.1"/>
    <property type="molecule type" value="Genomic_DNA"/>
</dbReference>
<comment type="caution">
    <text evidence="1">The sequence shown here is derived from an EMBL/GenBank/DDBJ whole genome shotgun (WGS) entry which is preliminary data.</text>
</comment>
<reference evidence="1" key="1">
    <citation type="submission" date="2021-06" db="EMBL/GenBank/DDBJ databases">
        <authorList>
            <person name="Kallberg Y."/>
            <person name="Tangrot J."/>
            <person name="Rosling A."/>
        </authorList>
    </citation>
    <scope>NUCLEOTIDE SEQUENCE</scope>
    <source>
        <strain evidence="1">UK204</strain>
    </source>
</reference>
<sequence>IGKFIQDNASTLGECKKRIFPTGYFNISKKLLAIQSARCSLFCFEGSVHLKGSLARIVTCTNMTLYHNCENIMPYSLWS</sequence>
<gene>
    <name evidence="1" type="ORF">FCALED_LOCUS8891</name>
</gene>
<dbReference type="Proteomes" id="UP000789570">
    <property type="component" value="Unassembled WGS sequence"/>
</dbReference>
<organism evidence="1 2">
    <name type="scientific">Funneliformis caledonium</name>
    <dbReference type="NCBI Taxonomy" id="1117310"/>
    <lineage>
        <taxon>Eukaryota</taxon>
        <taxon>Fungi</taxon>
        <taxon>Fungi incertae sedis</taxon>
        <taxon>Mucoromycota</taxon>
        <taxon>Glomeromycotina</taxon>
        <taxon>Glomeromycetes</taxon>
        <taxon>Glomerales</taxon>
        <taxon>Glomeraceae</taxon>
        <taxon>Funneliformis</taxon>
    </lineage>
</organism>
<proteinExistence type="predicted"/>
<keyword evidence="2" id="KW-1185">Reference proteome</keyword>
<name>A0A9N9GGZ5_9GLOM</name>
<accession>A0A9N9GGZ5</accession>